<name>A0A1C3XJS5_9HYPH</name>
<proteinExistence type="predicted"/>
<feature type="region of interest" description="Disordered" evidence="1">
    <location>
        <begin position="110"/>
        <end position="131"/>
    </location>
</feature>
<dbReference type="Proteomes" id="UP000199205">
    <property type="component" value="Unassembled WGS sequence"/>
</dbReference>
<feature type="transmembrane region" description="Helical" evidence="2">
    <location>
        <begin position="51"/>
        <end position="74"/>
    </location>
</feature>
<evidence type="ECO:0000256" key="1">
    <source>
        <dbReference type="SAM" id="MobiDB-lite"/>
    </source>
</evidence>
<organism evidence="3 4">
    <name type="scientific">Rhizobium lusitanum</name>
    <dbReference type="NCBI Taxonomy" id="293958"/>
    <lineage>
        <taxon>Bacteria</taxon>
        <taxon>Pseudomonadati</taxon>
        <taxon>Pseudomonadota</taxon>
        <taxon>Alphaproteobacteria</taxon>
        <taxon>Hyphomicrobiales</taxon>
        <taxon>Rhizobiaceae</taxon>
        <taxon>Rhizobium/Agrobacterium group</taxon>
        <taxon>Rhizobium</taxon>
    </lineage>
</organism>
<evidence type="ECO:0000256" key="2">
    <source>
        <dbReference type="SAM" id="Phobius"/>
    </source>
</evidence>
<keyword evidence="2" id="KW-0812">Transmembrane</keyword>
<accession>A0A1C3XJS5</accession>
<dbReference type="AlphaFoldDB" id="A0A1C3XJS5"/>
<reference evidence="3 4" key="1">
    <citation type="submission" date="2016-08" db="EMBL/GenBank/DDBJ databases">
        <authorList>
            <person name="Seilhamer J.J."/>
        </authorList>
    </citation>
    <scope>NUCLEOTIDE SEQUENCE [LARGE SCALE GENOMIC DNA]</scope>
    <source>
        <strain evidence="3 4">P1-7</strain>
    </source>
</reference>
<feature type="compositionally biased region" description="Basic and acidic residues" evidence="1">
    <location>
        <begin position="118"/>
        <end position="131"/>
    </location>
</feature>
<keyword evidence="2" id="KW-0472">Membrane</keyword>
<evidence type="ECO:0000313" key="4">
    <source>
        <dbReference type="Proteomes" id="UP000199205"/>
    </source>
</evidence>
<feature type="transmembrane region" description="Helical" evidence="2">
    <location>
        <begin position="86"/>
        <end position="107"/>
    </location>
</feature>
<gene>
    <name evidence="3" type="ORF">GA0061101_14925</name>
</gene>
<feature type="transmembrane region" description="Helical" evidence="2">
    <location>
        <begin position="6"/>
        <end position="39"/>
    </location>
</feature>
<evidence type="ECO:0000313" key="3">
    <source>
        <dbReference type="EMBL" id="SCB52405.1"/>
    </source>
</evidence>
<dbReference type="EMBL" id="FMAF01000049">
    <property type="protein sequence ID" value="SCB52405.1"/>
    <property type="molecule type" value="Genomic_DNA"/>
</dbReference>
<protein>
    <submittedName>
        <fullName evidence="3">Uncharacterized protein</fullName>
    </submittedName>
</protein>
<sequence>MAVTTFPTIIAVILIAAVMLPLFLFLVFAAADALGLSFADRVLDVAVRAMIFEFAIGSVVNVVGGFAMVALAIWGSLHFPEMAHRLLSLILIPFGLWRVWRGVVIWISGDRTQPSSDPAKKQAKRSDRSGS</sequence>
<keyword evidence="2" id="KW-1133">Transmembrane helix</keyword>